<dbReference type="AlphaFoldDB" id="J0CUZ6"/>
<evidence type="ECO:0000313" key="2">
    <source>
        <dbReference type="EMBL" id="EJD34209.1"/>
    </source>
</evidence>
<keyword evidence="3" id="KW-1185">Reference proteome</keyword>
<organism evidence="2 3">
    <name type="scientific">Auricularia subglabra (strain TFB-10046 / SS5)</name>
    <name type="common">White-rot fungus</name>
    <name type="synonym">Auricularia delicata (strain TFB10046)</name>
    <dbReference type="NCBI Taxonomy" id="717982"/>
    <lineage>
        <taxon>Eukaryota</taxon>
        <taxon>Fungi</taxon>
        <taxon>Dikarya</taxon>
        <taxon>Basidiomycota</taxon>
        <taxon>Agaricomycotina</taxon>
        <taxon>Agaricomycetes</taxon>
        <taxon>Auriculariales</taxon>
        <taxon>Auriculariaceae</taxon>
        <taxon>Auricularia</taxon>
    </lineage>
</organism>
<reference evidence="3" key="1">
    <citation type="journal article" date="2012" name="Science">
        <title>The Paleozoic origin of enzymatic lignin decomposition reconstructed from 31 fungal genomes.</title>
        <authorList>
            <person name="Floudas D."/>
            <person name="Binder M."/>
            <person name="Riley R."/>
            <person name="Barry K."/>
            <person name="Blanchette R.A."/>
            <person name="Henrissat B."/>
            <person name="Martinez A.T."/>
            <person name="Otillar R."/>
            <person name="Spatafora J.W."/>
            <person name="Yadav J.S."/>
            <person name="Aerts A."/>
            <person name="Benoit I."/>
            <person name="Boyd A."/>
            <person name="Carlson A."/>
            <person name="Copeland A."/>
            <person name="Coutinho P.M."/>
            <person name="de Vries R.P."/>
            <person name="Ferreira P."/>
            <person name="Findley K."/>
            <person name="Foster B."/>
            <person name="Gaskell J."/>
            <person name="Glotzer D."/>
            <person name="Gorecki P."/>
            <person name="Heitman J."/>
            <person name="Hesse C."/>
            <person name="Hori C."/>
            <person name="Igarashi K."/>
            <person name="Jurgens J.A."/>
            <person name="Kallen N."/>
            <person name="Kersten P."/>
            <person name="Kohler A."/>
            <person name="Kuees U."/>
            <person name="Kumar T.K.A."/>
            <person name="Kuo A."/>
            <person name="LaButti K."/>
            <person name="Larrondo L.F."/>
            <person name="Lindquist E."/>
            <person name="Ling A."/>
            <person name="Lombard V."/>
            <person name="Lucas S."/>
            <person name="Lundell T."/>
            <person name="Martin R."/>
            <person name="McLaughlin D.J."/>
            <person name="Morgenstern I."/>
            <person name="Morin E."/>
            <person name="Murat C."/>
            <person name="Nagy L.G."/>
            <person name="Nolan M."/>
            <person name="Ohm R.A."/>
            <person name="Patyshakuliyeva A."/>
            <person name="Rokas A."/>
            <person name="Ruiz-Duenas F.J."/>
            <person name="Sabat G."/>
            <person name="Salamov A."/>
            <person name="Samejima M."/>
            <person name="Schmutz J."/>
            <person name="Slot J.C."/>
            <person name="St John F."/>
            <person name="Stenlid J."/>
            <person name="Sun H."/>
            <person name="Sun S."/>
            <person name="Syed K."/>
            <person name="Tsang A."/>
            <person name="Wiebenga A."/>
            <person name="Young D."/>
            <person name="Pisabarro A."/>
            <person name="Eastwood D.C."/>
            <person name="Martin F."/>
            <person name="Cullen D."/>
            <person name="Grigoriev I.V."/>
            <person name="Hibbett D.S."/>
        </authorList>
    </citation>
    <scope>NUCLEOTIDE SEQUENCE [LARGE SCALE GENOMIC DNA]</scope>
    <source>
        <strain evidence="3">TFB10046</strain>
    </source>
</reference>
<dbReference type="Proteomes" id="UP000006514">
    <property type="component" value="Unassembled WGS sequence"/>
</dbReference>
<evidence type="ECO:0000313" key="3">
    <source>
        <dbReference type="Proteomes" id="UP000006514"/>
    </source>
</evidence>
<name>J0CUZ6_AURST</name>
<protein>
    <submittedName>
        <fullName evidence="2">Uncharacterized protein</fullName>
    </submittedName>
</protein>
<dbReference type="InParanoid" id="J0CUZ6"/>
<evidence type="ECO:0000256" key="1">
    <source>
        <dbReference type="SAM" id="MobiDB-lite"/>
    </source>
</evidence>
<proteinExistence type="predicted"/>
<dbReference type="KEGG" id="adl:AURDEDRAFT_176740"/>
<gene>
    <name evidence="2" type="ORF">AURDEDRAFT_176740</name>
</gene>
<accession>J0CUZ6</accession>
<feature type="region of interest" description="Disordered" evidence="1">
    <location>
        <begin position="15"/>
        <end position="47"/>
    </location>
</feature>
<dbReference type="EMBL" id="JH687980">
    <property type="protein sequence ID" value="EJD34209.1"/>
    <property type="molecule type" value="Genomic_DNA"/>
</dbReference>
<sequence length="69" mass="7862">MALCGANPEAIVGLHLNTERPPYSPDKEATAPASRRRRRRSTKDIKTHFPENAEVLVYVEAARLFEKRE</sequence>